<dbReference type="PANTHER" id="PTHR34477:SF1">
    <property type="entry name" value="UPF0213 PROTEIN YHBQ"/>
    <property type="match status" value="1"/>
</dbReference>
<dbReference type="Gene3D" id="3.90.1200.10">
    <property type="match status" value="1"/>
</dbReference>
<dbReference type="InterPro" id="IPR000305">
    <property type="entry name" value="GIY-YIG_endonuc"/>
</dbReference>
<comment type="caution">
    <text evidence="3">The sequence shown here is derived from an EMBL/GenBank/DDBJ whole genome shotgun (WGS) entry which is preliminary data.</text>
</comment>
<dbReference type="Gene3D" id="3.40.1440.10">
    <property type="entry name" value="GIY-YIG endonuclease"/>
    <property type="match status" value="1"/>
</dbReference>
<dbReference type="EMBL" id="LNQE01000915">
    <property type="protein sequence ID" value="KUG23236.1"/>
    <property type="molecule type" value="Genomic_DNA"/>
</dbReference>
<gene>
    <name evidence="3" type="ORF">ASZ90_006996</name>
</gene>
<evidence type="ECO:0000313" key="3">
    <source>
        <dbReference type="EMBL" id="KUG23236.1"/>
    </source>
</evidence>
<dbReference type="InterPro" id="IPR002575">
    <property type="entry name" value="Aminoglycoside_PTrfase"/>
</dbReference>
<dbReference type="Pfam" id="PF01541">
    <property type="entry name" value="GIY-YIG"/>
    <property type="match status" value="1"/>
</dbReference>
<dbReference type="PROSITE" id="PS50164">
    <property type="entry name" value="GIY_YIG"/>
    <property type="match status" value="1"/>
</dbReference>
<keyword evidence="1" id="KW-1133">Transmembrane helix</keyword>
<dbReference type="InterPro" id="IPR050190">
    <property type="entry name" value="UPF0213_domain"/>
</dbReference>
<reference evidence="3" key="1">
    <citation type="journal article" date="2015" name="Proc. Natl. Acad. Sci. U.S.A.">
        <title>Networks of energetic and metabolic interactions define dynamics in microbial communities.</title>
        <authorList>
            <person name="Embree M."/>
            <person name="Liu J.K."/>
            <person name="Al-Bassam M.M."/>
            <person name="Zengler K."/>
        </authorList>
    </citation>
    <scope>NUCLEOTIDE SEQUENCE</scope>
</reference>
<feature type="transmembrane region" description="Helical" evidence="1">
    <location>
        <begin position="372"/>
        <end position="391"/>
    </location>
</feature>
<dbReference type="SUPFAM" id="SSF56112">
    <property type="entry name" value="Protein kinase-like (PK-like)"/>
    <property type="match status" value="1"/>
</dbReference>
<evidence type="ECO:0000256" key="1">
    <source>
        <dbReference type="SAM" id="Phobius"/>
    </source>
</evidence>
<protein>
    <recommendedName>
        <fullName evidence="2">GIY-YIG domain-containing protein</fullName>
    </recommendedName>
</protein>
<name>A0A0W8FR42_9ZZZZ</name>
<dbReference type="InterPro" id="IPR035901">
    <property type="entry name" value="GIY-YIG_endonuc_sf"/>
</dbReference>
<dbReference type="AlphaFoldDB" id="A0A0W8FR42"/>
<keyword evidence="1" id="KW-0812">Transmembrane</keyword>
<dbReference type="CDD" id="cd10456">
    <property type="entry name" value="GIY-YIG_UPF0213"/>
    <property type="match status" value="1"/>
</dbReference>
<accession>A0A0W8FR42</accession>
<dbReference type="InterPro" id="IPR011009">
    <property type="entry name" value="Kinase-like_dom_sf"/>
</dbReference>
<feature type="domain" description="GIY-YIG" evidence="2">
    <location>
        <begin position="10"/>
        <end position="85"/>
    </location>
</feature>
<organism evidence="3">
    <name type="scientific">hydrocarbon metagenome</name>
    <dbReference type="NCBI Taxonomy" id="938273"/>
    <lineage>
        <taxon>unclassified sequences</taxon>
        <taxon>metagenomes</taxon>
        <taxon>ecological metagenomes</taxon>
    </lineage>
</organism>
<dbReference type="PANTHER" id="PTHR34477">
    <property type="entry name" value="UPF0213 PROTEIN YHBQ"/>
    <property type="match status" value="1"/>
</dbReference>
<keyword evidence="1" id="KW-0472">Membrane</keyword>
<sequence>MNTTSGKKSKTWVVYILRCSDESLYTGITNNIEKRLVAHNEGEASKYTRSRRPVDLLATSAKMGKSESMRLELKIKKLPREKKLAALKKHAARKPKAVMSVIEKNPFRKETLKIILRLWQVNLKKIHKNILIQGSPERSVFRVVLEDENNNYFVLEQIPPKSLENKKRIAAILDLLSKNNLACVQPYLATENGEFVIEHKNNFWQIAPFVQGVELDREKYFYDKWRGPALANFLIDLHHKSKGLLLSQPYNVFSLKNYIYKLIREINLYNKDIKDEIKNIAGFLEKKFMSIHDKLPVAFCHGDYHPLNIIWSADNIKCVIDWEFCGYKSELYDVANLIGCIGVEDPQNLTGDLLKCFIADMKKSKFLSKISWMYLLEFIVALRFAWLSEWLRRKDTEMISLELDYMRLLIDNKNILQKAWL</sequence>
<dbReference type="SUPFAM" id="SSF82771">
    <property type="entry name" value="GIY-YIG endonuclease"/>
    <property type="match status" value="1"/>
</dbReference>
<dbReference type="Pfam" id="PF01636">
    <property type="entry name" value="APH"/>
    <property type="match status" value="1"/>
</dbReference>
<proteinExistence type="predicted"/>
<evidence type="ECO:0000259" key="2">
    <source>
        <dbReference type="PROSITE" id="PS50164"/>
    </source>
</evidence>
<dbReference type="Gene3D" id="3.30.200.20">
    <property type="entry name" value="Phosphorylase Kinase, domain 1"/>
    <property type="match status" value="1"/>
</dbReference>